<evidence type="ECO:0000256" key="1">
    <source>
        <dbReference type="SAM" id="SignalP"/>
    </source>
</evidence>
<evidence type="ECO:0000313" key="2">
    <source>
        <dbReference type="EMBL" id="KAK3898860.1"/>
    </source>
</evidence>
<feature type="signal peptide" evidence="1">
    <location>
        <begin position="1"/>
        <end position="17"/>
    </location>
</feature>
<name>A0AAN6MDM5_9PEZI</name>
<keyword evidence="1" id="KW-0732">Signal</keyword>
<accession>A0AAN6MDM5</accession>
<evidence type="ECO:0000313" key="3">
    <source>
        <dbReference type="Proteomes" id="UP001303889"/>
    </source>
</evidence>
<feature type="chain" id="PRO_5042865916" evidence="1">
    <location>
        <begin position="18"/>
        <end position="122"/>
    </location>
</feature>
<keyword evidence="3" id="KW-1185">Reference proteome</keyword>
<reference evidence="2" key="1">
    <citation type="journal article" date="2023" name="Mol. Phylogenet. Evol.">
        <title>Genome-scale phylogeny and comparative genomics of the fungal order Sordariales.</title>
        <authorList>
            <person name="Hensen N."/>
            <person name="Bonometti L."/>
            <person name="Westerberg I."/>
            <person name="Brannstrom I.O."/>
            <person name="Guillou S."/>
            <person name="Cros-Aarteil S."/>
            <person name="Calhoun S."/>
            <person name="Haridas S."/>
            <person name="Kuo A."/>
            <person name="Mondo S."/>
            <person name="Pangilinan J."/>
            <person name="Riley R."/>
            <person name="LaButti K."/>
            <person name="Andreopoulos B."/>
            <person name="Lipzen A."/>
            <person name="Chen C."/>
            <person name="Yan M."/>
            <person name="Daum C."/>
            <person name="Ng V."/>
            <person name="Clum A."/>
            <person name="Steindorff A."/>
            <person name="Ohm R.A."/>
            <person name="Martin F."/>
            <person name="Silar P."/>
            <person name="Natvig D.O."/>
            <person name="Lalanne C."/>
            <person name="Gautier V."/>
            <person name="Ament-Velasquez S.L."/>
            <person name="Kruys A."/>
            <person name="Hutchinson M.I."/>
            <person name="Powell A.J."/>
            <person name="Barry K."/>
            <person name="Miller A.N."/>
            <person name="Grigoriev I.V."/>
            <person name="Debuchy R."/>
            <person name="Gladieux P."/>
            <person name="Hiltunen Thoren M."/>
            <person name="Johannesson H."/>
        </authorList>
    </citation>
    <scope>NUCLEOTIDE SEQUENCE</scope>
    <source>
        <strain evidence="2">CBS 103.79</strain>
    </source>
</reference>
<dbReference type="EMBL" id="MU855867">
    <property type="protein sequence ID" value="KAK3898860.1"/>
    <property type="molecule type" value="Genomic_DNA"/>
</dbReference>
<protein>
    <submittedName>
        <fullName evidence="2">Uncharacterized protein</fullName>
    </submittedName>
</protein>
<reference evidence="2" key="2">
    <citation type="submission" date="2023-05" db="EMBL/GenBank/DDBJ databases">
        <authorList>
            <consortium name="Lawrence Berkeley National Laboratory"/>
            <person name="Steindorff A."/>
            <person name="Hensen N."/>
            <person name="Bonometti L."/>
            <person name="Westerberg I."/>
            <person name="Brannstrom I.O."/>
            <person name="Guillou S."/>
            <person name="Cros-Aarteil S."/>
            <person name="Calhoun S."/>
            <person name="Haridas S."/>
            <person name="Kuo A."/>
            <person name="Mondo S."/>
            <person name="Pangilinan J."/>
            <person name="Riley R."/>
            <person name="Labutti K."/>
            <person name="Andreopoulos B."/>
            <person name="Lipzen A."/>
            <person name="Chen C."/>
            <person name="Yanf M."/>
            <person name="Daum C."/>
            <person name="Ng V."/>
            <person name="Clum A."/>
            <person name="Ohm R."/>
            <person name="Martin F."/>
            <person name="Silar P."/>
            <person name="Natvig D."/>
            <person name="Lalanne C."/>
            <person name="Gautier V."/>
            <person name="Ament-Velasquez S.L."/>
            <person name="Kruys A."/>
            <person name="Hutchinson M.I."/>
            <person name="Powell A.J."/>
            <person name="Barry K."/>
            <person name="Miller A.N."/>
            <person name="Grigoriev I.V."/>
            <person name="Debuchy R."/>
            <person name="Gladieux P."/>
            <person name="Thoren M.H."/>
            <person name="Johannesson H."/>
        </authorList>
    </citation>
    <scope>NUCLEOTIDE SEQUENCE</scope>
    <source>
        <strain evidence="2">CBS 103.79</strain>
    </source>
</reference>
<sequence>MRQSVVASLIAAGGVLAAAVPGTGRQQKPLGYFKQLSSISRQYLSCEETYGGGWETCGDQNSELCYSPALGHSCCEVDNSHCGKDTWCAPVAGYCCLHSEDLDTCARNAGFELLGNKTRGDL</sequence>
<organism evidence="2 3">
    <name type="scientific">Staphylotrichum tortipilum</name>
    <dbReference type="NCBI Taxonomy" id="2831512"/>
    <lineage>
        <taxon>Eukaryota</taxon>
        <taxon>Fungi</taxon>
        <taxon>Dikarya</taxon>
        <taxon>Ascomycota</taxon>
        <taxon>Pezizomycotina</taxon>
        <taxon>Sordariomycetes</taxon>
        <taxon>Sordariomycetidae</taxon>
        <taxon>Sordariales</taxon>
        <taxon>Chaetomiaceae</taxon>
        <taxon>Staphylotrichum</taxon>
    </lineage>
</organism>
<dbReference type="AlphaFoldDB" id="A0AAN6MDM5"/>
<gene>
    <name evidence="2" type="ORF">C8A05DRAFT_18621</name>
</gene>
<dbReference type="Proteomes" id="UP001303889">
    <property type="component" value="Unassembled WGS sequence"/>
</dbReference>
<proteinExistence type="predicted"/>
<comment type="caution">
    <text evidence="2">The sequence shown here is derived from an EMBL/GenBank/DDBJ whole genome shotgun (WGS) entry which is preliminary data.</text>
</comment>